<protein>
    <recommendedName>
        <fullName evidence="10">Major facilitator superfamily (MFS) profile domain-containing protein</fullName>
    </recommendedName>
</protein>
<organism evidence="11 12">
    <name type="scientific">Riccia sorocarpa</name>
    <dbReference type="NCBI Taxonomy" id="122646"/>
    <lineage>
        <taxon>Eukaryota</taxon>
        <taxon>Viridiplantae</taxon>
        <taxon>Streptophyta</taxon>
        <taxon>Embryophyta</taxon>
        <taxon>Marchantiophyta</taxon>
        <taxon>Marchantiopsida</taxon>
        <taxon>Marchantiidae</taxon>
        <taxon>Marchantiales</taxon>
        <taxon>Ricciaceae</taxon>
        <taxon>Riccia</taxon>
    </lineage>
</organism>
<dbReference type="PROSITE" id="PS50850">
    <property type="entry name" value="MFS"/>
    <property type="match status" value="1"/>
</dbReference>
<dbReference type="AlphaFoldDB" id="A0ABD3I2Z7"/>
<comment type="subcellular location">
    <subcellularLocation>
        <location evidence="1">Membrane</location>
        <topology evidence="1">Multi-pass membrane protein</topology>
    </subcellularLocation>
</comment>
<feature type="domain" description="Major facilitator superfamily (MFS) profile" evidence="10">
    <location>
        <begin position="30"/>
        <end position="525"/>
    </location>
</feature>
<name>A0ABD3I2Z7_9MARC</name>
<keyword evidence="3" id="KW-0592">Phosphate transport</keyword>
<keyword evidence="2" id="KW-0813">Transport</keyword>
<feature type="transmembrane region" description="Helical" evidence="9">
    <location>
        <begin position="75"/>
        <end position="94"/>
    </location>
</feature>
<evidence type="ECO:0000256" key="1">
    <source>
        <dbReference type="ARBA" id="ARBA00004141"/>
    </source>
</evidence>
<dbReference type="PANTHER" id="PTHR24064">
    <property type="entry name" value="SOLUTE CARRIER FAMILY 22 MEMBER"/>
    <property type="match status" value="1"/>
</dbReference>
<dbReference type="EMBL" id="JBJQOH010000002">
    <property type="protein sequence ID" value="KAL3698083.1"/>
    <property type="molecule type" value="Genomic_DNA"/>
</dbReference>
<dbReference type="InterPro" id="IPR020846">
    <property type="entry name" value="MFS_dom"/>
</dbReference>
<evidence type="ECO:0000256" key="2">
    <source>
        <dbReference type="ARBA" id="ARBA00022448"/>
    </source>
</evidence>
<dbReference type="Pfam" id="PF00083">
    <property type="entry name" value="Sugar_tr"/>
    <property type="match status" value="1"/>
</dbReference>
<keyword evidence="4 9" id="KW-0812">Transmembrane</keyword>
<dbReference type="InterPro" id="IPR005828">
    <property type="entry name" value="MFS_sugar_transport-like"/>
</dbReference>
<feature type="transmembrane region" description="Helical" evidence="9">
    <location>
        <begin position="106"/>
        <end position="127"/>
    </location>
</feature>
<proteinExistence type="inferred from homology"/>
<evidence type="ECO:0000256" key="7">
    <source>
        <dbReference type="ARBA" id="ARBA00023136"/>
    </source>
</evidence>
<dbReference type="SUPFAM" id="SSF103473">
    <property type="entry name" value="MFS general substrate transporter"/>
    <property type="match status" value="1"/>
</dbReference>
<sequence>MASENQNTNVGREILRTLDKAKIQGYHFKTILIAGMGFFTDAYNLFSISTVARLLGRLYYYDPGLKSVGKLPPNVSAAVNAVALCGTLAGQLFFGWAGDKFGRQKAYGISLLLMIFTSIGSGLSFGASATGVMTTLCFFRFWLGFGIGGGYPLSATIMSEYSNKTTRGAFVGAVFAMQGFGILAACTVSIILSSVFDAAFHRPAFNVSPIRSTPPQADYVWRILFMVGAIPAAATYYYRNRLPETARYTILIAKNTKKAATDMEKVLGVHFETCHESEAAENSADSTEYGLFSREFARCHGSKLVGCAVAWFMLGVAFYSQNLFQSGVFSLVGWIPSARKMSALEEVFRIGRAQALIALVSTIPGYWVTVLLVDIIGRRLIQLQGFFFMTLCMLILTINHDEFMGQPCRTDSSKFCGGNHVAFIAVYALTFFFANFGPNATTFIIPAELFPARLRSTCHGISAASGRLGAIVGAFGFLYASQSQHEGRQSRGYPTGIGLRKSLFLLCTANCIGFIFTFFFVPETKGKSLEELGGEFEAKGENEDLRLMYCRGGEEKVLNIRL</sequence>
<dbReference type="FunFam" id="1.20.1250.20:FF:000175">
    <property type="entry name" value="Inorganic phosphate transporter 1-6"/>
    <property type="match status" value="1"/>
</dbReference>
<evidence type="ECO:0000259" key="10">
    <source>
        <dbReference type="PROSITE" id="PS50850"/>
    </source>
</evidence>
<evidence type="ECO:0000256" key="3">
    <source>
        <dbReference type="ARBA" id="ARBA00022592"/>
    </source>
</evidence>
<feature type="transmembrane region" description="Helical" evidence="9">
    <location>
        <begin position="139"/>
        <end position="158"/>
    </location>
</feature>
<evidence type="ECO:0000256" key="4">
    <source>
        <dbReference type="ARBA" id="ARBA00022692"/>
    </source>
</evidence>
<feature type="transmembrane region" description="Helical" evidence="9">
    <location>
        <begin position="30"/>
        <end position="55"/>
    </location>
</feature>
<evidence type="ECO:0000256" key="9">
    <source>
        <dbReference type="SAM" id="Phobius"/>
    </source>
</evidence>
<dbReference type="PROSITE" id="PS00216">
    <property type="entry name" value="SUGAR_TRANSPORT_1"/>
    <property type="match status" value="1"/>
</dbReference>
<evidence type="ECO:0000256" key="6">
    <source>
        <dbReference type="ARBA" id="ARBA00022989"/>
    </source>
</evidence>
<feature type="transmembrane region" description="Helical" evidence="9">
    <location>
        <begin position="418"/>
        <end position="437"/>
    </location>
</feature>
<gene>
    <name evidence="11" type="ORF">R1sor_012159</name>
</gene>
<dbReference type="Gene3D" id="1.20.1250.20">
    <property type="entry name" value="MFS general substrate transporter like domains"/>
    <property type="match status" value="1"/>
</dbReference>
<feature type="transmembrane region" description="Helical" evidence="9">
    <location>
        <begin position="458"/>
        <end position="482"/>
    </location>
</feature>
<dbReference type="InterPro" id="IPR036259">
    <property type="entry name" value="MFS_trans_sf"/>
</dbReference>
<dbReference type="GO" id="GO:0016020">
    <property type="term" value="C:membrane"/>
    <property type="evidence" value="ECO:0007669"/>
    <property type="project" value="UniProtKB-SubCell"/>
</dbReference>
<evidence type="ECO:0000313" key="12">
    <source>
        <dbReference type="Proteomes" id="UP001633002"/>
    </source>
</evidence>
<evidence type="ECO:0000256" key="8">
    <source>
        <dbReference type="ARBA" id="ARBA00044504"/>
    </source>
</evidence>
<feature type="transmembrane region" description="Helical" evidence="9">
    <location>
        <begin position="355"/>
        <end position="373"/>
    </location>
</feature>
<feature type="transmembrane region" description="Helical" evidence="9">
    <location>
        <begin position="219"/>
        <end position="238"/>
    </location>
</feature>
<comment type="similarity">
    <text evidence="8">Belongs to the major facilitator superfamily. Phosphate:H(+) symporter (TC 2.A.1.9) family.</text>
</comment>
<feature type="transmembrane region" description="Helical" evidence="9">
    <location>
        <begin position="502"/>
        <end position="521"/>
    </location>
</feature>
<dbReference type="InterPro" id="IPR005829">
    <property type="entry name" value="Sugar_transporter_CS"/>
</dbReference>
<keyword evidence="6 9" id="KW-1133">Transmembrane helix</keyword>
<feature type="transmembrane region" description="Helical" evidence="9">
    <location>
        <begin position="380"/>
        <end position="398"/>
    </location>
</feature>
<dbReference type="CDD" id="cd17364">
    <property type="entry name" value="MFS_PhT"/>
    <property type="match status" value="1"/>
</dbReference>
<dbReference type="GO" id="GO:0015293">
    <property type="term" value="F:symporter activity"/>
    <property type="evidence" value="ECO:0007669"/>
    <property type="project" value="UniProtKB-KW"/>
</dbReference>
<accession>A0ABD3I2Z7</accession>
<dbReference type="GO" id="GO:0006817">
    <property type="term" value="P:phosphate ion transport"/>
    <property type="evidence" value="ECO:0007669"/>
    <property type="project" value="UniProtKB-KW"/>
</dbReference>
<evidence type="ECO:0000313" key="11">
    <source>
        <dbReference type="EMBL" id="KAL3698083.1"/>
    </source>
</evidence>
<evidence type="ECO:0000256" key="5">
    <source>
        <dbReference type="ARBA" id="ARBA00022847"/>
    </source>
</evidence>
<dbReference type="Proteomes" id="UP001633002">
    <property type="component" value="Unassembled WGS sequence"/>
</dbReference>
<comment type="caution">
    <text evidence="11">The sequence shown here is derived from an EMBL/GenBank/DDBJ whole genome shotgun (WGS) entry which is preliminary data.</text>
</comment>
<keyword evidence="5" id="KW-0769">Symport</keyword>
<keyword evidence="12" id="KW-1185">Reference proteome</keyword>
<keyword evidence="7 9" id="KW-0472">Membrane</keyword>
<feature type="transmembrane region" description="Helical" evidence="9">
    <location>
        <begin position="170"/>
        <end position="199"/>
    </location>
</feature>
<reference evidence="11 12" key="1">
    <citation type="submission" date="2024-09" db="EMBL/GenBank/DDBJ databases">
        <title>Chromosome-scale assembly of Riccia sorocarpa.</title>
        <authorList>
            <person name="Paukszto L."/>
        </authorList>
    </citation>
    <scope>NUCLEOTIDE SEQUENCE [LARGE SCALE GENOMIC DNA]</scope>
    <source>
        <strain evidence="11">LP-2024</strain>
        <tissue evidence="11">Aerial parts of the thallus</tissue>
    </source>
</reference>